<evidence type="ECO:0000313" key="4">
    <source>
        <dbReference type="EMBL" id="MDT9599047.1"/>
    </source>
</evidence>
<feature type="signal peptide" evidence="2">
    <location>
        <begin position="1"/>
        <end position="34"/>
    </location>
</feature>
<dbReference type="InterPro" id="IPR001466">
    <property type="entry name" value="Beta-lactam-related"/>
</dbReference>
<keyword evidence="5" id="KW-1185">Reference proteome</keyword>
<dbReference type="PANTHER" id="PTHR46825">
    <property type="entry name" value="D-ALANYL-D-ALANINE-CARBOXYPEPTIDASE/ENDOPEPTIDASE AMPH"/>
    <property type="match status" value="1"/>
</dbReference>
<feature type="transmembrane region" description="Helical" evidence="1">
    <location>
        <begin position="598"/>
        <end position="624"/>
    </location>
</feature>
<feature type="domain" description="Beta-lactamase-related" evidence="3">
    <location>
        <begin position="70"/>
        <end position="382"/>
    </location>
</feature>
<feature type="transmembrane region" description="Helical" evidence="1">
    <location>
        <begin position="562"/>
        <end position="586"/>
    </location>
</feature>
<name>A0ABU3Q6L3_9SPHN</name>
<evidence type="ECO:0000259" key="3">
    <source>
        <dbReference type="Pfam" id="PF00144"/>
    </source>
</evidence>
<dbReference type="InterPro" id="IPR012338">
    <property type="entry name" value="Beta-lactam/transpept-like"/>
</dbReference>
<proteinExistence type="predicted"/>
<dbReference type="SUPFAM" id="SSF56601">
    <property type="entry name" value="beta-lactamase/transpeptidase-like"/>
    <property type="match status" value="1"/>
</dbReference>
<organism evidence="4 5">
    <name type="scientific">Sphingosinicella rhizophila</name>
    <dbReference type="NCBI Taxonomy" id="3050082"/>
    <lineage>
        <taxon>Bacteria</taxon>
        <taxon>Pseudomonadati</taxon>
        <taxon>Pseudomonadota</taxon>
        <taxon>Alphaproteobacteria</taxon>
        <taxon>Sphingomonadales</taxon>
        <taxon>Sphingosinicellaceae</taxon>
        <taxon>Sphingosinicella</taxon>
    </lineage>
</organism>
<dbReference type="GO" id="GO:0016787">
    <property type="term" value="F:hydrolase activity"/>
    <property type="evidence" value="ECO:0007669"/>
    <property type="project" value="UniProtKB-KW"/>
</dbReference>
<dbReference type="PANTHER" id="PTHR46825:SF9">
    <property type="entry name" value="BETA-LACTAMASE-RELATED DOMAIN-CONTAINING PROTEIN"/>
    <property type="match status" value="1"/>
</dbReference>
<comment type="caution">
    <text evidence="4">The sequence shown here is derived from an EMBL/GenBank/DDBJ whole genome shotgun (WGS) entry which is preliminary data.</text>
</comment>
<protein>
    <submittedName>
        <fullName evidence="4">Serine hydrolase domain-containing protein</fullName>
        <ecNumber evidence="4">3.1.1.103</ecNumber>
    </submittedName>
</protein>
<keyword evidence="2" id="KW-0732">Signal</keyword>
<dbReference type="InterPro" id="IPR050491">
    <property type="entry name" value="AmpC-like"/>
</dbReference>
<evidence type="ECO:0000313" key="5">
    <source>
        <dbReference type="Proteomes" id="UP001259572"/>
    </source>
</evidence>
<evidence type="ECO:0000256" key="1">
    <source>
        <dbReference type="SAM" id="Phobius"/>
    </source>
</evidence>
<gene>
    <name evidence="4" type="ORF">RQX22_08795</name>
</gene>
<dbReference type="EMBL" id="JAVUPU010000004">
    <property type="protein sequence ID" value="MDT9599047.1"/>
    <property type="molecule type" value="Genomic_DNA"/>
</dbReference>
<evidence type="ECO:0000256" key="2">
    <source>
        <dbReference type="SAM" id="SignalP"/>
    </source>
</evidence>
<keyword evidence="1" id="KW-0812">Transmembrane</keyword>
<dbReference type="Gene3D" id="3.40.710.10">
    <property type="entry name" value="DD-peptidase/beta-lactamase superfamily"/>
    <property type="match status" value="1"/>
</dbReference>
<keyword evidence="1" id="KW-1133">Transmembrane helix</keyword>
<dbReference type="EC" id="3.1.1.103" evidence="4"/>
<sequence length="664" mass="72636">MNMNAHRLAVSIRILIVALLAPLLGLAAAEPAMAQSEAASLASTSPTGASPLTAADLSTWLDGYMPYAIEAGDIAGAVVVVVKDGQVLLRRGYGYSDVSRRRPVDPANTLFRTGSISKAFTWISVMQQVERGKIDLDADINAYLDFTVTGLGGAPITMRHLMTHSAGFEEALGDLFSLRTDRIAPDLRSYLVKYLPRRVFAPGTVAAYSNYGTTLAGYIVQRVSGEPYEAYVERHIFQPLGMVHSSFRQPLPSRLRPLMSQGYRLGSGEPRPFEMITAVPAGAHTGSGDDMARLMIALLNDGASSRGRILQPATVRQIYGTPHSLLPAPVDRMLLGLYEENLNGHHVVGHGGDTFLFHSEMMIFPDDGIGLFMAINSSGRDGYSNIQKALLGRFADRYLPGKVPDGNVDAAAAKVHARMMRGTYESSVRYGNFFSLMKLFSQASINVHDDGTISFPAFRNLAEAPKRWREISPFLWREVGGEDFLAAKVEDGEVAMFSASKWTGTMILPVPWWRSSGWLVPGLFLALGALSLTVLAWPIVAIRRRQQAVAAAGTVRQRKALFGVRLGAVAVLLVFGAFFVTMTMMLSDPLSISSDLDWWIWALHILSLIVFPTALLLAIRCAWLNFKEGAPAGMRIWSVILAASSFIMLWIAIAFKLIWFSVVY</sequence>
<feature type="transmembrane region" description="Helical" evidence="1">
    <location>
        <begin position="518"/>
        <end position="541"/>
    </location>
</feature>
<keyword evidence="1" id="KW-0472">Membrane</keyword>
<keyword evidence="4" id="KW-0378">Hydrolase</keyword>
<feature type="transmembrane region" description="Helical" evidence="1">
    <location>
        <begin position="636"/>
        <end position="659"/>
    </location>
</feature>
<dbReference type="Proteomes" id="UP001259572">
    <property type="component" value="Unassembled WGS sequence"/>
</dbReference>
<reference evidence="4 5" key="1">
    <citation type="submission" date="2023-05" db="EMBL/GenBank/DDBJ databases">
        <authorList>
            <person name="Guo Y."/>
        </authorList>
    </citation>
    <scope>NUCLEOTIDE SEQUENCE [LARGE SCALE GENOMIC DNA]</scope>
    <source>
        <strain evidence="4 5">GR2756</strain>
    </source>
</reference>
<feature type="chain" id="PRO_5047415573" evidence="2">
    <location>
        <begin position="35"/>
        <end position="664"/>
    </location>
</feature>
<accession>A0ABU3Q6L3</accession>
<dbReference type="Pfam" id="PF00144">
    <property type="entry name" value="Beta-lactamase"/>
    <property type="match status" value="1"/>
</dbReference>